<comment type="caution">
    <text evidence="3">The sequence shown here is derived from an EMBL/GenBank/DDBJ whole genome shotgun (WGS) entry which is preliminary data.</text>
</comment>
<dbReference type="SUPFAM" id="SSF54909">
    <property type="entry name" value="Dimeric alpha+beta barrel"/>
    <property type="match status" value="1"/>
</dbReference>
<evidence type="ECO:0000313" key="3">
    <source>
        <dbReference type="EMBL" id="HEW52729.1"/>
    </source>
</evidence>
<evidence type="ECO:0000259" key="2">
    <source>
        <dbReference type="Pfam" id="PF01037"/>
    </source>
</evidence>
<dbReference type="Gene3D" id="3.30.70.920">
    <property type="match status" value="1"/>
</dbReference>
<dbReference type="EMBL" id="DSGT01000002">
    <property type="protein sequence ID" value="HEW52729.1"/>
    <property type="molecule type" value="Genomic_DNA"/>
</dbReference>
<sequence length="77" mass="8512">MPKAIILINTDVGTEEEVVKALSAIPEVKEVHIVYGIYDVVAVVEAPTFDALRNAVIAKIRRFPHIKSTTTLIVVER</sequence>
<organism evidence="3">
    <name type="scientific">Ignisphaera aggregans</name>
    <dbReference type="NCBI Taxonomy" id="334771"/>
    <lineage>
        <taxon>Archaea</taxon>
        <taxon>Thermoproteota</taxon>
        <taxon>Thermoprotei</taxon>
        <taxon>Desulfurococcales</taxon>
        <taxon>Desulfurococcaceae</taxon>
        <taxon>Ignisphaera</taxon>
    </lineage>
</organism>
<dbReference type="InterPro" id="IPR011008">
    <property type="entry name" value="Dimeric_a/b-barrel"/>
</dbReference>
<dbReference type="InterPro" id="IPR019887">
    <property type="entry name" value="Tscrpt_reg_AsnC/Lrp_C"/>
</dbReference>
<evidence type="ECO:0000256" key="1">
    <source>
        <dbReference type="ARBA" id="ARBA00029440"/>
    </source>
</evidence>
<accession>A0A7C2VH47</accession>
<dbReference type="AlphaFoldDB" id="A0A7C2VH47"/>
<comment type="pathway">
    <text evidence="1">Amino-acid biosynthesis.</text>
</comment>
<feature type="domain" description="Transcription regulator AsnC/Lrp ligand binding" evidence="2">
    <location>
        <begin position="6"/>
        <end position="76"/>
    </location>
</feature>
<name>A0A7C2VH47_9CREN</name>
<gene>
    <name evidence="3" type="ORF">ENO77_00900</name>
</gene>
<reference evidence="3" key="1">
    <citation type="journal article" date="2020" name="mSystems">
        <title>Genome- and Community-Level Interaction Insights into Carbon Utilization and Element Cycling Functions of Hydrothermarchaeota in Hydrothermal Sediment.</title>
        <authorList>
            <person name="Zhou Z."/>
            <person name="Liu Y."/>
            <person name="Xu W."/>
            <person name="Pan J."/>
            <person name="Luo Z.H."/>
            <person name="Li M."/>
        </authorList>
    </citation>
    <scope>NUCLEOTIDE SEQUENCE [LARGE SCALE GENOMIC DNA]</scope>
    <source>
        <strain evidence="3">SpSt-16</strain>
    </source>
</reference>
<dbReference type="Pfam" id="PF01037">
    <property type="entry name" value="AsnC_trans_reg"/>
    <property type="match status" value="1"/>
</dbReference>
<proteinExistence type="predicted"/>
<protein>
    <submittedName>
        <fullName evidence="3">Lrp/AsnC family transcriptional regulator</fullName>
    </submittedName>
</protein>